<evidence type="ECO:0000313" key="7">
    <source>
        <dbReference type="Proteomes" id="UP000054498"/>
    </source>
</evidence>
<comment type="similarity">
    <text evidence="1">Belongs to the peptidase S28 family.</text>
</comment>
<evidence type="ECO:0000256" key="4">
    <source>
        <dbReference type="ARBA" id="ARBA00022801"/>
    </source>
</evidence>
<name>A0A0D2MPR6_9CHLO</name>
<dbReference type="AlphaFoldDB" id="A0A0D2MPR6"/>
<dbReference type="EMBL" id="KK101037">
    <property type="protein sequence ID" value="KIZ02487.1"/>
    <property type="molecule type" value="Genomic_DNA"/>
</dbReference>
<keyword evidence="7" id="KW-1185">Reference proteome</keyword>
<dbReference type="Pfam" id="PF05577">
    <property type="entry name" value="Peptidase_S28"/>
    <property type="match status" value="1"/>
</dbReference>
<dbReference type="InterPro" id="IPR008758">
    <property type="entry name" value="Peptidase_S28"/>
</dbReference>
<evidence type="ECO:0000256" key="1">
    <source>
        <dbReference type="ARBA" id="ARBA00011079"/>
    </source>
</evidence>
<organism evidence="6 7">
    <name type="scientific">Monoraphidium neglectum</name>
    <dbReference type="NCBI Taxonomy" id="145388"/>
    <lineage>
        <taxon>Eukaryota</taxon>
        <taxon>Viridiplantae</taxon>
        <taxon>Chlorophyta</taxon>
        <taxon>core chlorophytes</taxon>
        <taxon>Chlorophyceae</taxon>
        <taxon>CS clade</taxon>
        <taxon>Sphaeropleales</taxon>
        <taxon>Selenastraceae</taxon>
        <taxon>Monoraphidium</taxon>
    </lineage>
</organism>
<keyword evidence="3" id="KW-0732">Signal</keyword>
<dbReference type="GeneID" id="25738350"/>
<dbReference type="KEGG" id="mng:MNEG_5473"/>
<dbReference type="GO" id="GO:0008239">
    <property type="term" value="F:dipeptidyl-peptidase activity"/>
    <property type="evidence" value="ECO:0007669"/>
    <property type="project" value="TreeGrafter"/>
</dbReference>
<dbReference type="GO" id="GO:0004185">
    <property type="term" value="F:serine-type carboxypeptidase activity"/>
    <property type="evidence" value="ECO:0007669"/>
    <property type="project" value="UniProtKB-EC"/>
</dbReference>
<keyword evidence="5" id="KW-0325">Glycoprotein</keyword>
<keyword evidence="2" id="KW-0645">Protease</keyword>
<dbReference type="RefSeq" id="XP_013901506.1">
    <property type="nucleotide sequence ID" value="XM_014046052.1"/>
</dbReference>
<dbReference type="InterPro" id="IPR029058">
    <property type="entry name" value="AB_hydrolase_fold"/>
</dbReference>
<accession>A0A0D2MPR6</accession>
<evidence type="ECO:0000256" key="3">
    <source>
        <dbReference type="ARBA" id="ARBA00022729"/>
    </source>
</evidence>
<dbReference type="Gene3D" id="1.20.120.980">
    <property type="entry name" value="Serine carboxypeptidase S28, SKS domain"/>
    <property type="match status" value="1"/>
</dbReference>
<sequence>MLVFVQPGAASSMESDVAAALGGANPVDAYCKLLGGSFCSDIKAFYQAGLESVRLNEKAPAYWPGDPKCEKRFFDQRLDHFDSSSTQTFKQMYYVCSEFWPLDPAVQKEKGTIIFEQGAESALSGVPMSAMIWDHAAPYNALVLALEHRYYGESFPFEPPETAYVPTKQLRYLDVDQVLQDAVYFLAEMRKQMAIPAAVPAVAFGGSYGGEVVSWLRASQPDDFSAAIASSAPVQFVVGTPRWAKNGDLYHEAVAAAIRAAHPQCSGLIRRGLDEIKRLSRTASGRSELARRMGICEGEPELTEASAIALAERFYWMFPSFAQYDNSPPVYGTLAAACNAAVAAAAEAPPSDKLAAMRGLVDFESNTMKYNEYMECYLYSEDGKDNDRLVWDFKTWSAEFLSYTLYSYQCCANGAVFANFMTRKADRHDAYLSYTVRKENVVRDCQEVFGDGDWVVPTKAMVDSYALMRKNGGVVFTNGQHDPWAGGAPAGPSELSSPANGGIGYVTYPGVAHCSDFYWYDPMEPAEKKALRTKAMGFAMTSAEIWRKARL</sequence>
<dbReference type="SUPFAM" id="SSF53474">
    <property type="entry name" value="alpha/beta-Hydrolases"/>
    <property type="match status" value="1"/>
</dbReference>
<dbReference type="InterPro" id="IPR042269">
    <property type="entry name" value="Ser_carbopepase_S28_SKS"/>
</dbReference>
<keyword evidence="6" id="KW-0121">Carboxypeptidase</keyword>
<evidence type="ECO:0000256" key="2">
    <source>
        <dbReference type="ARBA" id="ARBA00022670"/>
    </source>
</evidence>
<gene>
    <name evidence="6" type="ORF">MNEG_5473</name>
</gene>
<dbReference type="PANTHER" id="PTHR11010">
    <property type="entry name" value="PROTEASE S28 PRO-X CARBOXYPEPTIDASE-RELATED"/>
    <property type="match status" value="1"/>
</dbReference>
<dbReference type="OrthoDB" id="549825at2759"/>
<reference evidence="6 7" key="1">
    <citation type="journal article" date="2013" name="BMC Genomics">
        <title>Reconstruction of the lipid metabolism for the microalga Monoraphidium neglectum from its genome sequence reveals characteristics suitable for biofuel production.</title>
        <authorList>
            <person name="Bogen C."/>
            <person name="Al-Dilaimi A."/>
            <person name="Albersmeier A."/>
            <person name="Wichmann J."/>
            <person name="Grundmann M."/>
            <person name="Rupp O."/>
            <person name="Lauersen K.J."/>
            <person name="Blifernez-Klassen O."/>
            <person name="Kalinowski J."/>
            <person name="Goesmann A."/>
            <person name="Mussgnug J.H."/>
            <person name="Kruse O."/>
        </authorList>
    </citation>
    <scope>NUCLEOTIDE SEQUENCE [LARGE SCALE GENOMIC DNA]</scope>
    <source>
        <strain evidence="6 7">SAG 48.87</strain>
    </source>
</reference>
<dbReference type="EC" id="3.4.16.2" evidence="6"/>
<dbReference type="PANTHER" id="PTHR11010:SF38">
    <property type="entry name" value="LYSOSOMAL PRO-X CARBOXYPEPTIDASE"/>
    <property type="match status" value="1"/>
</dbReference>
<protein>
    <submittedName>
        <fullName evidence="6">Prolylcarboxypeptidase (Angiotensinase C)</fullName>
        <ecNumber evidence="6">3.4.16.2</ecNumber>
    </submittedName>
</protein>
<evidence type="ECO:0000256" key="5">
    <source>
        <dbReference type="ARBA" id="ARBA00023180"/>
    </source>
</evidence>
<dbReference type="Gene3D" id="3.40.50.1820">
    <property type="entry name" value="alpha/beta hydrolase"/>
    <property type="match status" value="1"/>
</dbReference>
<keyword evidence="4 6" id="KW-0378">Hydrolase</keyword>
<proteinExistence type="inferred from homology"/>
<dbReference type="GO" id="GO:0006508">
    <property type="term" value="P:proteolysis"/>
    <property type="evidence" value="ECO:0007669"/>
    <property type="project" value="UniProtKB-KW"/>
</dbReference>
<dbReference type="Proteomes" id="UP000054498">
    <property type="component" value="Unassembled WGS sequence"/>
</dbReference>
<evidence type="ECO:0000313" key="6">
    <source>
        <dbReference type="EMBL" id="KIZ02487.1"/>
    </source>
</evidence>